<dbReference type="EMBL" id="CP002525">
    <property type="protein sequence ID" value="ADX98125.1"/>
    <property type="molecule type" value="Genomic_DNA"/>
</dbReference>
<evidence type="ECO:0000313" key="2">
    <source>
        <dbReference type="Proteomes" id="UP000007484"/>
    </source>
</evidence>
<dbReference type="HOGENOM" id="CLU_2789508_0_0_14"/>
<name>F0QRK5_MYCSL</name>
<gene>
    <name evidence="1" type="ordered locus">MSU_0593</name>
</gene>
<dbReference type="AlphaFoldDB" id="F0QRK5"/>
<dbReference type="STRING" id="768700.MSU_0593"/>
<proteinExistence type="predicted"/>
<protein>
    <submittedName>
        <fullName evidence="1">Uncharacterized protein</fullName>
    </submittedName>
</protein>
<dbReference type="KEGG" id="mss:MSU_0593"/>
<reference evidence="1 2" key="1">
    <citation type="journal article" date="2011" name="J. Bacteriol.">
        <title>Complete genome sequences of two hemotropic Mycoplasmas, Mycoplasma haemofelis strain Ohio2 and Mycoplasma suis strain Illinois.</title>
        <authorList>
            <person name="Messick J.B."/>
            <person name="Santos A.P."/>
            <person name="Guimaraes A.M."/>
        </authorList>
    </citation>
    <scope>NUCLEOTIDE SEQUENCE [LARGE SCALE GENOMIC DNA]</scope>
    <source>
        <strain evidence="1 2">Illinois</strain>
    </source>
</reference>
<dbReference type="Proteomes" id="UP000007484">
    <property type="component" value="Chromosome"/>
</dbReference>
<dbReference type="RefSeq" id="WP_013609240.1">
    <property type="nucleotide sequence ID" value="NC_015155.1"/>
</dbReference>
<sequence>MIGLLTLGAGGSVAWIGYSFLGETESKVSVQELLKKETKCQGKPSQKNEEQMMKEELYFSPETWAGVI</sequence>
<organism evidence="1 2">
    <name type="scientific">Mycoplasma suis (strain Illinois)</name>
    <dbReference type="NCBI Taxonomy" id="768700"/>
    <lineage>
        <taxon>Bacteria</taxon>
        <taxon>Bacillati</taxon>
        <taxon>Mycoplasmatota</taxon>
        <taxon>Mollicutes</taxon>
        <taxon>Mycoplasmataceae</taxon>
        <taxon>Mycoplasma</taxon>
    </lineage>
</organism>
<accession>F0QRK5</accession>
<keyword evidence="2" id="KW-1185">Reference proteome</keyword>
<evidence type="ECO:0000313" key="1">
    <source>
        <dbReference type="EMBL" id="ADX98125.1"/>
    </source>
</evidence>